<feature type="region of interest" description="Disordered" evidence="1">
    <location>
        <begin position="80"/>
        <end position="186"/>
    </location>
</feature>
<dbReference type="PANTHER" id="PTHR12419:SF7">
    <property type="entry name" value="OTU DOMAIN-CONTAINING PROTEIN 3"/>
    <property type="match status" value="1"/>
</dbReference>
<keyword evidence="2" id="KW-0812">Transmembrane</keyword>
<organism evidence="4 5">
    <name type="scientific">Steinernema hermaphroditum</name>
    <dbReference type="NCBI Taxonomy" id="289476"/>
    <lineage>
        <taxon>Eukaryota</taxon>
        <taxon>Metazoa</taxon>
        <taxon>Ecdysozoa</taxon>
        <taxon>Nematoda</taxon>
        <taxon>Chromadorea</taxon>
        <taxon>Rhabditida</taxon>
        <taxon>Tylenchina</taxon>
        <taxon>Panagrolaimomorpha</taxon>
        <taxon>Strongyloidoidea</taxon>
        <taxon>Steinernematidae</taxon>
        <taxon>Steinernema</taxon>
    </lineage>
</organism>
<dbReference type="CDD" id="cd22755">
    <property type="entry name" value="OTU_CeDUB-like"/>
    <property type="match status" value="1"/>
</dbReference>
<feature type="compositionally biased region" description="Pro residues" evidence="1">
    <location>
        <begin position="121"/>
        <end position="132"/>
    </location>
</feature>
<comment type="caution">
    <text evidence="4">The sequence shown here is derived from an EMBL/GenBank/DDBJ whole genome shotgun (WGS) entry which is preliminary data.</text>
</comment>
<dbReference type="Proteomes" id="UP001175271">
    <property type="component" value="Unassembled WGS sequence"/>
</dbReference>
<feature type="compositionally biased region" description="Polar residues" evidence="1">
    <location>
        <begin position="136"/>
        <end position="152"/>
    </location>
</feature>
<dbReference type="SUPFAM" id="SSF54001">
    <property type="entry name" value="Cysteine proteinases"/>
    <property type="match status" value="1"/>
</dbReference>
<evidence type="ECO:0000313" key="4">
    <source>
        <dbReference type="EMBL" id="KAK0428716.1"/>
    </source>
</evidence>
<dbReference type="PROSITE" id="PS50802">
    <property type="entry name" value="OTU"/>
    <property type="match status" value="1"/>
</dbReference>
<accession>A0AA39MBI7</accession>
<gene>
    <name evidence="4" type="ORF">QR680_010967</name>
</gene>
<dbReference type="Pfam" id="PF02338">
    <property type="entry name" value="OTU"/>
    <property type="match status" value="1"/>
</dbReference>
<reference evidence="4" key="1">
    <citation type="submission" date="2023-06" db="EMBL/GenBank/DDBJ databases">
        <title>Genomic analysis of the entomopathogenic nematode Steinernema hermaphroditum.</title>
        <authorList>
            <person name="Schwarz E.M."/>
            <person name="Heppert J.K."/>
            <person name="Baniya A."/>
            <person name="Schwartz H.T."/>
            <person name="Tan C.-H."/>
            <person name="Antoshechkin I."/>
            <person name="Sternberg P.W."/>
            <person name="Goodrich-Blair H."/>
            <person name="Dillman A.R."/>
        </authorList>
    </citation>
    <scope>NUCLEOTIDE SEQUENCE</scope>
    <source>
        <strain evidence="4">PS9179</strain>
        <tissue evidence="4">Whole animal</tissue>
    </source>
</reference>
<name>A0AA39MBI7_9BILA</name>
<dbReference type="AlphaFoldDB" id="A0AA39MBI7"/>
<dbReference type="InterPro" id="IPR050704">
    <property type="entry name" value="Peptidase_C85-like"/>
</dbReference>
<evidence type="ECO:0000259" key="3">
    <source>
        <dbReference type="PROSITE" id="PS50802"/>
    </source>
</evidence>
<dbReference type="PANTHER" id="PTHR12419">
    <property type="entry name" value="OTU DOMAIN CONTAINING PROTEIN"/>
    <property type="match status" value="1"/>
</dbReference>
<protein>
    <recommendedName>
        <fullName evidence="3">OTU domain-containing protein</fullName>
    </recommendedName>
</protein>
<dbReference type="GO" id="GO:0016579">
    <property type="term" value="P:protein deubiquitination"/>
    <property type="evidence" value="ECO:0007669"/>
    <property type="project" value="TreeGrafter"/>
</dbReference>
<feature type="domain" description="OTU" evidence="3">
    <location>
        <begin position="265"/>
        <end position="413"/>
    </location>
</feature>
<sequence length="414" mass="45141">MPSILSTELHSATPEIPYGAIAAIVVVIVLIYAGLSLYKLIEICRRRLATNADTSPAILISSTPPNPAAAASDASVVDSSVVSPSTSPVSPPPSSPVDEMKTSVRRVKAPSAAGPYKFVPPATPYARPPPRTSTPNSGATGQQRPATSTPTPGQLRPATSAPGQQRSVTASPAPRQEPPQKKAYDSAENYDNVKLFGYVVPTYAGRPINWRPVITADVDRGLVRRYFLPPDVATLKRVAHRIGGRVDHVMPFGFPKDFSIHSPPLTVFDVVSDGNCLFRAISLYLLGNETYHRAFRKLACDTVERNKTAKWVDDLGGGNGNLPIEQRIGEMRKDARHLNDHCRWGGSLEMAAMALALDMNIYCFEEDNINKRVWQAYAPETTEKTSFLQRNLKKRFSVALIHGKHHFKAVVAIA</sequence>
<dbReference type="EMBL" id="JAUCMV010000001">
    <property type="protein sequence ID" value="KAK0428716.1"/>
    <property type="molecule type" value="Genomic_DNA"/>
</dbReference>
<keyword evidence="2" id="KW-0472">Membrane</keyword>
<evidence type="ECO:0000313" key="5">
    <source>
        <dbReference type="Proteomes" id="UP001175271"/>
    </source>
</evidence>
<feature type="compositionally biased region" description="Polar residues" evidence="1">
    <location>
        <begin position="161"/>
        <end position="170"/>
    </location>
</feature>
<dbReference type="GO" id="GO:0004843">
    <property type="term" value="F:cysteine-type deubiquitinase activity"/>
    <property type="evidence" value="ECO:0007669"/>
    <property type="project" value="TreeGrafter"/>
</dbReference>
<proteinExistence type="predicted"/>
<dbReference type="InterPro" id="IPR003323">
    <property type="entry name" value="OTU_dom"/>
</dbReference>
<feature type="transmembrane region" description="Helical" evidence="2">
    <location>
        <begin position="16"/>
        <end position="38"/>
    </location>
</feature>
<dbReference type="Gene3D" id="3.90.70.80">
    <property type="match status" value="1"/>
</dbReference>
<keyword evidence="2" id="KW-1133">Transmembrane helix</keyword>
<evidence type="ECO:0000256" key="2">
    <source>
        <dbReference type="SAM" id="Phobius"/>
    </source>
</evidence>
<dbReference type="InterPro" id="IPR038765">
    <property type="entry name" value="Papain-like_cys_pep_sf"/>
</dbReference>
<keyword evidence="5" id="KW-1185">Reference proteome</keyword>
<evidence type="ECO:0000256" key="1">
    <source>
        <dbReference type="SAM" id="MobiDB-lite"/>
    </source>
</evidence>